<accession>A0A0C2W3Q5</accession>
<comment type="caution">
    <text evidence="1">The sequence shown here is derived from an EMBL/GenBank/DDBJ whole genome shotgun (WGS) entry which is preliminary data.</text>
</comment>
<dbReference type="EMBL" id="JXRQ01000015">
    <property type="protein sequence ID" value="KIL51246.1"/>
    <property type="molecule type" value="Genomic_DNA"/>
</dbReference>
<sequence>MEFVLAAAVIVLIISFYKRYAPVSGVECIPEDQLNHSDMIVDLRPYNDPTVNHHSPFQHVPYAYLKRFYKELPIEKIHIIASDQVDLKLGIRFLKRKGYRVEKMTLLQQSQPGMIKFKKCGGY</sequence>
<dbReference type="RefSeq" id="WP_200889045.1">
    <property type="nucleotide sequence ID" value="NZ_JXRQ01000015.1"/>
</dbReference>
<dbReference type="GO" id="GO:0016740">
    <property type="term" value="F:transferase activity"/>
    <property type="evidence" value="ECO:0007669"/>
    <property type="project" value="UniProtKB-KW"/>
</dbReference>
<keyword evidence="1" id="KW-0808">Transferase</keyword>
<keyword evidence="2" id="KW-1185">Reference proteome</keyword>
<evidence type="ECO:0000313" key="2">
    <source>
        <dbReference type="Proteomes" id="UP000031950"/>
    </source>
</evidence>
<reference evidence="1 2" key="1">
    <citation type="submission" date="2015-01" db="EMBL/GenBank/DDBJ databases">
        <title>Genome sequence of Jeotgalibacillus alimentarius.</title>
        <authorList>
            <person name="Goh K.M."/>
            <person name="Chan K.-G."/>
            <person name="Yaakop A.S."/>
            <person name="Ee R."/>
            <person name="Gan H.M."/>
            <person name="Chan C.S."/>
        </authorList>
    </citation>
    <scope>NUCLEOTIDE SEQUENCE [LARGE SCALE GENOMIC DNA]</scope>
    <source>
        <strain evidence="1 2">YKJ-13</strain>
    </source>
</reference>
<dbReference type="AlphaFoldDB" id="A0A0C2W3Q5"/>
<dbReference type="Proteomes" id="UP000031950">
    <property type="component" value="Unassembled WGS sequence"/>
</dbReference>
<dbReference type="STRING" id="135826.KP77_07580"/>
<protein>
    <submittedName>
        <fullName evidence="1">Sulfurtransferase</fullName>
    </submittedName>
</protein>
<proteinExistence type="predicted"/>
<gene>
    <name evidence="1" type="ORF">KP77_07580</name>
</gene>
<dbReference type="PATRIC" id="fig|135826.4.peg.752"/>
<name>A0A0C2W3Q5_9BACL</name>
<organism evidence="1 2">
    <name type="scientific">Jeotgalibacillus alimentarius</name>
    <dbReference type="NCBI Taxonomy" id="135826"/>
    <lineage>
        <taxon>Bacteria</taxon>
        <taxon>Bacillati</taxon>
        <taxon>Bacillota</taxon>
        <taxon>Bacilli</taxon>
        <taxon>Bacillales</taxon>
        <taxon>Caryophanaceae</taxon>
        <taxon>Jeotgalibacillus</taxon>
    </lineage>
</organism>
<evidence type="ECO:0000313" key="1">
    <source>
        <dbReference type="EMBL" id="KIL51246.1"/>
    </source>
</evidence>